<evidence type="ECO:0000313" key="2">
    <source>
        <dbReference type="Proteomes" id="UP001151760"/>
    </source>
</evidence>
<dbReference type="EMBL" id="BQNB010008944">
    <property type="protein sequence ID" value="GJS56556.1"/>
    <property type="molecule type" value="Genomic_DNA"/>
</dbReference>
<reference evidence="1" key="1">
    <citation type="journal article" date="2022" name="Int. J. Mol. Sci.">
        <title>Draft Genome of Tanacetum Coccineum: Genomic Comparison of Closely Related Tanacetum-Family Plants.</title>
        <authorList>
            <person name="Yamashiro T."/>
            <person name="Shiraishi A."/>
            <person name="Nakayama K."/>
            <person name="Satake H."/>
        </authorList>
    </citation>
    <scope>NUCLEOTIDE SEQUENCE</scope>
</reference>
<organism evidence="1 2">
    <name type="scientific">Tanacetum coccineum</name>
    <dbReference type="NCBI Taxonomy" id="301880"/>
    <lineage>
        <taxon>Eukaryota</taxon>
        <taxon>Viridiplantae</taxon>
        <taxon>Streptophyta</taxon>
        <taxon>Embryophyta</taxon>
        <taxon>Tracheophyta</taxon>
        <taxon>Spermatophyta</taxon>
        <taxon>Magnoliopsida</taxon>
        <taxon>eudicotyledons</taxon>
        <taxon>Gunneridae</taxon>
        <taxon>Pentapetalae</taxon>
        <taxon>asterids</taxon>
        <taxon>campanulids</taxon>
        <taxon>Asterales</taxon>
        <taxon>Asteraceae</taxon>
        <taxon>Asteroideae</taxon>
        <taxon>Anthemideae</taxon>
        <taxon>Anthemidinae</taxon>
        <taxon>Tanacetum</taxon>
    </lineage>
</organism>
<protein>
    <submittedName>
        <fullName evidence="1">Uncharacterized protein</fullName>
    </submittedName>
</protein>
<dbReference type="Proteomes" id="UP001151760">
    <property type="component" value="Unassembled WGS sequence"/>
</dbReference>
<evidence type="ECO:0000313" key="1">
    <source>
        <dbReference type="EMBL" id="GJS56556.1"/>
    </source>
</evidence>
<comment type="caution">
    <text evidence="1">The sequence shown here is derived from an EMBL/GenBank/DDBJ whole genome shotgun (WGS) entry which is preliminary data.</text>
</comment>
<gene>
    <name evidence="1" type="ORF">Tco_0629918</name>
</gene>
<keyword evidence="2" id="KW-1185">Reference proteome</keyword>
<proteinExistence type="predicted"/>
<name>A0ABQ4WUI2_9ASTR</name>
<sequence>MSGIHPSMKLLISRKSEDGEELMYIFIDFKYSKGFLTCMLSTGSLGGDTHDRRSNFREDVNILEETGLLAMQKQTIMAILLYDSTNM</sequence>
<accession>A0ABQ4WUI2</accession>
<reference evidence="1" key="2">
    <citation type="submission" date="2022-01" db="EMBL/GenBank/DDBJ databases">
        <authorList>
            <person name="Yamashiro T."/>
            <person name="Shiraishi A."/>
            <person name="Satake H."/>
            <person name="Nakayama K."/>
        </authorList>
    </citation>
    <scope>NUCLEOTIDE SEQUENCE</scope>
</reference>